<accession>A0A3P7EKL1</accession>
<feature type="region of interest" description="Disordered" evidence="1">
    <location>
        <begin position="276"/>
        <end position="295"/>
    </location>
</feature>
<dbReference type="EMBL" id="UYSU01037739">
    <property type="protein sequence ID" value="VDL99411.1"/>
    <property type="molecule type" value="Genomic_DNA"/>
</dbReference>
<evidence type="ECO:0000313" key="3">
    <source>
        <dbReference type="Proteomes" id="UP000275846"/>
    </source>
</evidence>
<protein>
    <submittedName>
        <fullName evidence="2">Uncharacterized protein</fullName>
    </submittedName>
</protein>
<dbReference type="Proteomes" id="UP000275846">
    <property type="component" value="Unassembled WGS sequence"/>
</dbReference>
<sequence>MPEPTKFLSAQSPSLLNARESFLFSNQLTRSPLPLFQLPSDPAPFFSSQPDGLNQYNHQHESSSPSVSTLPMKTEMSSWMSPISFLPQTAPNSSERQVLTLPTFEYPFAESEISRYMATTETFSQPPPTSEMDFSAFHATDTVFRQQQQQHPSAAAAAPPPPQQFHGENWGMKPEANSAFAGEDFSDRSFPHWEVMQPDVRSLSQLDDGQNREMATTAHAVTDSCSPKTIQQSGDGGLGGETCAIGNFVFFQPGESSLSSANYTQAQISPYGVENVQSTDASDARPSGASAQHLSLPTSLTASHLRQELEQPFLGMLLSLDQGNRQQPIGVSPSNHLPPDLSVEGLDCSGEAATNTGLRLTGMTSGAPLGSGDDDDDASGGCQLDTSQEGYWKGHQPAEEEGEEVKSHRLPSMEQMSQDTCQPVYDDLRTDWFSRSTAWKTVGSS</sequence>
<organism evidence="2 3">
    <name type="scientific">Schistocephalus solidus</name>
    <name type="common">Tapeworm</name>
    <dbReference type="NCBI Taxonomy" id="70667"/>
    <lineage>
        <taxon>Eukaryota</taxon>
        <taxon>Metazoa</taxon>
        <taxon>Spiralia</taxon>
        <taxon>Lophotrochozoa</taxon>
        <taxon>Platyhelminthes</taxon>
        <taxon>Cestoda</taxon>
        <taxon>Eucestoda</taxon>
        <taxon>Diphyllobothriidea</taxon>
        <taxon>Diphyllobothriidae</taxon>
        <taxon>Schistocephalus</taxon>
    </lineage>
</organism>
<feature type="region of interest" description="Disordered" evidence="1">
    <location>
        <begin position="146"/>
        <end position="168"/>
    </location>
</feature>
<dbReference type="OrthoDB" id="6277153at2759"/>
<evidence type="ECO:0000313" key="2">
    <source>
        <dbReference type="EMBL" id="VDL99411.1"/>
    </source>
</evidence>
<feature type="compositionally biased region" description="Low complexity" evidence="1">
    <location>
        <begin position="146"/>
        <end position="157"/>
    </location>
</feature>
<gene>
    <name evidence="2" type="ORF">SSLN_LOCUS13026</name>
</gene>
<dbReference type="AlphaFoldDB" id="A0A3P7EKL1"/>
<evidence type="ECO:0000256" key="1">
    <source>
        <dbReference type="SAM" id="MobiDB-lite"/>
    </source>
</evidence>
<name>A0A3P7EKL1_SCHSO</name>
<keyword evidence="3" id="KW-1185">Reference proteome</keyword>
<feature type="region of interest" description="Disordered" evidence="1">
    <location>
        <begin position="357"/>
        <end position="420"/>
    </location>
</feature>
<reference evidence="2 3" key="1">
    <citation type="submission" date="2018-11" db="EMBL/GenBank/DDBJ databases">
        <authorList>
            <consortium name="Pathogen Informatics"/>
        </authorList>
    </citation>
    <scope>NUCLEOTIDE SEQUENCE [LARGE SCALE GENOMIC DNA]</scope>
    <source>
        <strain evidence="2 3">NST_G2</strain>
    </source>
</reference>
<proteinExistence type="predicted"/>